<name>A0ABR7CBQ5_9BACE</name>
<dbReference type="Proteomes" id="UP000600600">
    <property type="component" value="Unassembled WGS sequence"/>
</dbReference>
<sequence length="149" mass="17303">MKKLFLFLLMCSVSLIIHAQESKRIPLNQLSFTKSVFNKEQNKVTFKGGKWDSFIKLPVSINQELSEYKFMIIDIPQSTVMIRIKFEGTDGLYKEFYQPAVKSELKREINLSLVPFINDVKDIRIEAAQSIDEIGNYHSLHIKSIYLVN</sequence>
<proteinExistence type="predicted"/>
<dbReference type="EMBL" id="JACOOE010000005">
    <property type="protein sequence ID" value="MBC5605213.1"/>
    <property type="molecule type" value="Genomic_DNA"/>
</dbReference>
<feature type="chain" id="PRO_5046618779" evidence="1">
    <location>
        <begin position="20"/>
        <end position="149"/>
    </location>
</feature>
<protein>
    <submittedName>
        <fullName evidence="2">Uncharacterized protein</fullName>
    </submittedName>
</protein>
<keyword evidence="1" id="KW-0732">Signal</keyword>
<dbReference type="RefSeq" id="WP_186967325.1">
    <property type="nucleotide sequence ID" value="NZ_JACOOE010000005.1"/>
</dbReference>
<keyword evidence="3" id="KW-1185">Reference proteome</keyword>
<accession>A0ABR7CBQ5</accession>
<gene>
    <name evidence="2" type="ORF">H8S67_11100</name>
</gene>
<evidence type="ECO:0000256" key="1">
    <source>
        <dbReference type="SAM" id="SignalP"/>
    </source>
</evidence>
<reference evidence="2 3" key="1">
    <citation type="submission" date="2020-08" db="EMBL/GenBank/DDBJ databases">
        <title>Genome public.</title>
        <authorList>
            <person name="Liu C."/>
            <person name="Sun Q."/>
        </authorList>
    </citation>
    <scope>NUCLEOTIDE SEQUENCE [LARGE SCALE GENOMIC DNA]</scope>
    <source>
        <strain evidence="2 3">M27</strain>
    </source>
</reference>
<feature type="signal peptide" evidence="1">
    <location>
        <begin position="1"/>
        <end position="19"/>
    </location>
</feature>
<organism evidence="2 3">
    <name type="scientific">Bacteroides difficilis</name>
    <dbReference type="NCBI Taxonomy" id="2763021"/>
    <lineage>
        <taxon>Bacteria</taxon>
        <taxon>Pseudomonadati</taxon>
        <taxon>Bacteroidota</taxon>
        <taxon>Bacteroidia</taxon>
        <taxon>Bacteroidales</taxon>
        <taxon>Bacteroidaceae</taxon>
        <taxon>Bacteroides</taxon>
    </lineage>
</organism>
<evidence type="ECO:0000313" key="2">
    <source>
        <dbReference type="EMBL" id="MBC5605213.1"/>
    </source>
</evidence>
<comment type="caution">
    <text evidence="2">The sequence shown here is derived from an EMBL/GenBank/DDBJ whole genome shotgun (WGS) entry which is preliminary data.</text>
</comment>
<evidence type="ECO:0000313" key="3">
    <source>
        <dbReference type="Proteomes" id="UP000600600"/>
    </source>
</evidence>